<dbReference type="AlphaFoldDB" id="A0A2K8SLC9"/>
<evidence type="ECO:0000313" key="2">
    <source>
        <dbReference type="Proteomes" id="UP000232003"/>
    </source>
</evidence>
<sequence>MFELFRDMPEGINEEDGVAIISALQQECIDFLSRIGKDF</sequence>
<name>A0A2K8SLC9_9NOSO</name>
<evidence type="ECO:0000313" key="1">
    <source>
        <dbReference type="EMBL" id="AUB36160.1"/>
    </source>
</evidence>
<dbReference type="KEGG" id="nfl:COO91_02061"/>
<proteinExistence type="predicted"/>
<dbReference type="EMBL" id="CP024785">
    <property type="protein sequence ID" value="AUB36160.1"/>
    <property type="molecule type" value="Genomic_DNA"/>
</dbReference>
<keyword evidence="2" id="KW-1185">Reference proteome</keyword>
<organism evidence="1 2">
    <name type="scientific">Nostoc flagelliforme CCNUN1</name>
    <dbReference type="NCBI Taxonomy" id="2038116"/>
    <lineage>
        <taxon>Bacteria</taxon>
        <taxon>Bacillati</taxon>
        <taxon>Cyanobacteriota</taxon>
        <taxon>Cyanophyceae</taxon>
        <taxon>Nostocales</taxon>
        <taxon>Nostocaceae</taxon>
        <taxon>Nostoc</taxon>
    </lineage>
</organism>
<reference evidence="1 2" key="1">
    <citation type="submission" date="2017-11" db="EMBL/GenBank/DDBJ databases">
        <title>Complete genome of a free-living desiccation-tolerant cyanobacterium and its photosynthetic adaptation to extreme terrestrial habitat.</title>
        <authorList>
            <person name="Shang J."/>
        </authorList>
    </citation>
    <scope>NUCLEOTIDE SEQUENCE [LARGE SCALE GENOMIC DNA]</scope>
    <source>
        <strain evidence="1 2">CCNUN1</strain>
    </source>
</reference>
<gene>
    <name evidence="1" type="ORF">COO91_02061</name>
</gene>
<dbReference type="Proteomes" id="UP000232003">
    <property type="component" value="Chromosome"/>
</dbReference>
<protein>
    <submittedName>
        <fullName evidence="1">Uncharacterized protein</fullName>
    </submittedName>
</protein>
<accession>A0A2K8SLC9</accession>